<keyword evidence="2" id="KW-0560">Oxidoreductase</keyword>
<dbReference type="SUPFAM" id="SSF51395">
    <property type="entry name" value="FMN-linked oxidoreductases"/>
    <property type="match status" value="1"/>
</dbReference>
<feature type="domain" description="NADH:flavin oxidoreductase/NADH oxidase N-terminal" evidence="3">
    <location>
        <begin position="9"/>
        <end position="353"/>
    </location>
</feature>
<dbReference type="CDD" id="cd04733">
    <property type="entry name" value="OYE_like_2_FMN"/>
    <property type="match status" value="1"/>
</dbReference>
<dbReference type="InterPro" id="IPR013785">
    <property type="entry name" value="Aldolase_TIM"/>
</dbReference>
<dbReference type="PANTHER" id="PTHR43656:SF2">
    <property type="entry name" value="BINDING OXIDOREDUCTASE, PUTATIVE (AFU_ORTHOLOGUE AFUA_2G08260)-RELATED"/>
    <property type="match status" value="1"/>
</dbReference>
<proteinExistence type="predicted"/>
<keyword evidence="1" id="KW-0285">Flavoprotein</keyword>
<dbReference type="Proteomes" id="UP000256310">
    <property type="component" value="Unassembled WGS sequence"/>
</dbReference>
<evidence type="ECO:0000313" key="5">
    <source>
        <dbReference type="Proteomes" id="UP000256310"/>
    </source>
</evidence>
<evidence type="ECO:0000313" key="4">
    <source>
        <dbReference type="EMBL" id="RED15995.1"/>
    </source>
</evidence>
<dbReference type="EMBL" id="QRDP01000004">
    <property type="protein sequence ID" value="RED15995.1"/>
    <property type="molecule type" value="Genomic_DNA"/>
</dbReference>
<evidence type="ECO:0000256" key="1">
    <source>
        <dbReference type="ARBA" id="ARBA00022630"/>
    </source>
</evidence>
<dbReference type="Pfam" id="PF00724">
    <property type="entry name" value="Oxidored_FMN"/>
    <property type="match status" value="1"/>
</dbReference>
<keyword evidence="5" id="KW-1185">Reference proteome</keyword>
<dbReference type="GO" id="GO:0016491">
    <property type="term" value="F:oxidoreductase activity"/>
    <property type="evidence" value="ECO:0007669"/>
    <property type="project" value="UniProtKB-KW"/>
</dbReference>
<dbReference type="Gene3D" id="3.20.20.70">
    <property type="entry name" value="Aldolase class I"/>
    <property type="match status" value="1"/>
</dbReference>
<dbReference type="InterPro" id="IPR051799">
    <property type="entry name" value="NADH_flavin_oxidoreductase"/>
</dbReference>
<evidence type="ECO:0000259" key="3">
    <source>
        <dbReference type="Pfam" id="PF00724"/>
    </source>
</evidence>
<organism evidence="4 5">
    <name type="scientific">Parasphingopyxis lamellibrachiae</name>
    <dbReference type="NCBI Taxonomy" id="680125"/>
    <lineage>
        <taxon>Bacteria</taxon>
        <taxon>Pseudomonadati</taxon>
        <taxon>Pseudomonadota</taxon>
        <taxon>Alphaproteobacteria</taxon>
        <taxon>Sphingomonadales</taxon>
        <taxon>Sphingomonadaceae</taxon>
        <taxon>Parasphingopyxis</taxon>
    </lineage>
</organism>
<sequence>MSAPALTEPLSLPCGAILPNRIAKAAMTEGLATADGVPTDELERLYGLWSDGGAGMLLSGNIQVDRDHLERPGNVVIQGEPDAGLRSRLERWAKTATRGGNHFWAQISHAGRQTQAAVNPHPKAPSAVKLGLPGGQFGEPVALTIDEIHDIRDRFAIAAKTVKETGFTGAQIHAAHGYLLSSFLSPRANQRDDIYGGSLENRARFLLETVAAVRDAVGPDFPIAVKLNSADFQRGGFRFEDSLQVAQWLGQAGIDLLEISGGNYEQPKLLGIEGMESEETQNVAPSTARREAYFVDFALAMQEKVTVPLMVTGGFRSRAAMDYALESGAADIVGIGRPFCHMPDAAKRLFAGLDALPTPEDNLALIPGWLGFLKRFQLFKAIDGFATTYWFYSQLYALGRTGNTVPDRSVFAAFREVEATHKQLMKERSEG</sequence>
<comment type="caution">
    <text evidence="4">The sequence shown here is derived from an EMBL/GenBank/DDBJ whole genome shotgun (WGS) entry which is preliminary data.</text>
</comment>
<dbReference type="InterPro" id="IPR001155">
    <property type="entry name" value="OxRdtase_FMN_N"/>
</dbReference>
<reference evidence="4 5" key="1">
    <citation type="submission" date="2018-07" db="EMBL/GenBank/DDBJ databases">
        <title>Genomic Encyclopedia of Type Strains, Phase IV (KMG-IV): sequencing the most valuable type-strain genomes for metagenomic binning, comparative biology and taxonomic classification.</title>
        <authorList>
            <person name="Goeker M."/>
        </authorList>
    </citation>
    <scope>NUCLEOTIDE SEQUENCE [LARGE SCALE GENOMIC DNA]</scope>
    <source>
        <strain evidence="4 5">DSM 26725</strain>
    </source>
</reference>
<dbReference type="GO" id="GO:0010181">
    <property type="term" value="F:FMN binding"/>
    <property type="evidence" value="ECO:0007669"/>
    <property type="project" value="InterPro"/>
</dbReference>
<dbReference type="RefSeq" id="WP_116235447.1">
    <property type="nucleotide sequence ID" value="NZ_QRDP01000004.1"/>
</dbReference>
<dbReference type="AlphaFoldDB" id="A0A3D9FDU2"/>
<gene>
    <name evidence="4" type="ORF">DFR46_1005</name>
</gene>
<dbReference type="PANTHER" id="PTHR43656">
    <property type="entry name" value="BINDING OXIDOREDUCTASE, PUTATIVE (AFU_ORTHOLOGUE AFUA_2G08260)-RELATED"/>
    <property type="match status" value="1"/>
</dbReference>
<protein>
    <submittedName>
        <fullName evidence="4">2,4-dienoyl-CoA reductase-like NADH-dependent reductase (Old Yellow Enzyme family)</fullName>
    </submittedName>
</protein>
<dbReference type="OrthoDB" id="9804454at2"/>
<accession>A0A3D9FDU2</accession>
<name>A0A3D9FDU2_9SPHN</name>
<evidence type="ECO:0000256" key="2">
    <source>
        <dbReference type="ARBA" id="ARBA00023002"/>
    </source>
</evidence>